<evidence type="ECO:0000256" key="2">
    <source>
        <dbReference type="SAM" id="MobiDB-lite"/>
    </source>
</evidence>
<evidence type="ECO:0000259" key="4">
    <source>
        <dbReference type="Pfam" id="PF14075"/>
    </source>
</evidence>
<feature type="compositionally biased region" description="Low complexity" evidence="2">
    <location>
        <begin position="268"/>
        <end position="301"/>
    </location>
</feature>
<dbReference type="Pfam" id="PF14075">
    <property type="entry name" value="UBN_AB"/>
    <property type="match status" value="1"/>
</dbReference>
<dbReference type="InterPro" id="IPR026947">
    <property type="entry name" value="UBN_middle_dom"/>
</dbReference>
<evidence type="ECO:0000313" key="6">
    <source>
        <dbReference type="Proteomes" id="UP000663850"/>
    </source>
</evidence>
<sequence length="693" mass="76483">MASSDHEMVDLTHSPPSFASTPRKDVPRAIIISSSLPTSRESSPAAHSTPTRDRDILSLVSPRTDDEGATTDHATIDPPTSASVTPQTTPVTAPTEPVVTELKPKKKKRRVSRSPSPPAPPPPMLTVRLEWNLPKPGTTEHNEAYAVNVREMSRETGQRHATPVPSRRMDDDSDDEGAKGDTSAVEGGGKEIKRKRKKRREEETEYDLSDAFIDDSDLQRDSRTHFAQTKQQGFYVSSGEVALVKDKAVPKPRKRASNAPSKPLSKVAATKAAQRAASSAANTSTLTVGNTSTATAGNTSTLSVSNLAAALPQPQPMLTEGAPMYPRTPTPPAPHSAHSLPPISTPSNDPGFKSLSSFISEAPSPMEGNTSLGMKRQRTETNGAGNVTAPVSGKKARKTLVDTEPFSSALEERLKQLHDEIKAYSWENKAKFPPNLKPRLTTVALEALKLGEYNDNFFNYLPKIFPYNRFTMLKLTRRLMYKDHSEMLKQRGEALLTELKQLVDQGLPDQEKLHTDAIKLWESKQSSALAKWQEETQHAQATHVPQEQLPTRPDLPPPPKRYKWSDAIKENVWQQVCLCNELAALANEAQQDIPSPPKRYKWSDAIKENVWQQVCLCNELAALANEAHGFDPNLAPKMSEQSLRKSLYQKIVGVFPEGWLTSNLISREVSEMKRKEKKHVDAGEGDDEDEGHA</sequence>
<feature type="compositionally biased region" description="Basic and acidic residues" evidence="2">
    <location>
        <begin position="671"/>
        <end position="682"/>
    </location>
</feature>
<dbReference type="EMBL" id="CAJMWZ010001804">
    <property type="protein sequence ID" value="CAE6442802.1"/>
    <property type="molecule type" value="Genomic_DNA"/>
</dbReference>
<feature type="compositionally biased region" description="Acidic residues" evidence="2">
    <location>
        <begin position="203"/>
        <end position="216"/>
    </location>
</feature>
<evidence type="ECO:0000313" key="5">
    <source>
        <dbReference type="EMBL" id="CAE6442802.1"/>
    </source>
</evidence>
<protein>
    <recommendedName>
        <fullName evidence="7">Ubinuclein middle domain-containing protein</fullName>
    </recommendedName>
</protein>
<evidence type="ECO:0000256" key="1">
    <source>
        <dbReference type="ARBA" id="ARBA00022553"/>
    </source>
</evidence>
<reference evidence="5" key="1">
    <citation type="submission" date="2021-01" db="EMBL/GenBank/DDBJ databases">
        <authorList>
            <person name="Kaushik A."/>
        </authorList>
    </citation>
    <scope>NUCLEOTIDE SEQUENCE</scope>
    <source>
        <strain evidence="5">Type strain: AG8-Rh-89/</strain>
    </source>
</reference>
<feature type="compositionally biased region" description="Low complexity" evidence="2">
    <location>
        <begin position="33"/>
        <end position="43"/>
    </location>
</feature>
<feature type="compositionally biased region" description="Polar residues" evidence="2">
    <location>
        <begin position="225"/>
        <end position="235"/>
    </location>
</feature>
<dbReference type="PANTHER" id="PTHR48125:SF12">
    <property type="entry name" value="AT HOOK TRANSCRIPTION FACTOR FAMILY-RELATED"/>
    <property type="match status" value="1"/>
</dbReference>
<evidence type="ECO:0000259" key="3">
    <source>
        <dbReference type="Pfam" id="PF08729"/>
    </source>
</evidence>
<proteinExistence type="predicted"/>
<feature type="compositionally biased region" description="Low complexity" evidence="2">
    <location>
        <begin position="78"/>
        <end position="101"/>
    </location>
</feature>
<feature type="compositionally biased region" description="Basic and acidic residues" evidence="2">
    <location>
        <begin position="1"/>
        <end position="10"/>
    </location>
</feature>
<name>A0A8H3AXB9_9AGAM</name>
<feature type="compositionally biased region" description="Polar residues" evidence="2">
    <location>
        <begin position="538"/>
        <end position="549"/>
    </location>
</feature>
<organism evidence="5 6">
    <name type="scientific">Rhizoctonia solani</name>
    <dbReference type="NCBI Taxonomy" id="456999"/>
    <lineage>
        <taxon>Eukaryota</taxon>
        <taxon>Fungi</taxon>
        <taxon>Dikarya</taxon>
        <taxon>Basidiomycota</taxon>
        <taxon>Agaricomycotina</taxon>
        <taxon>Agaricomycetes</taxon>
        <taxon>Cantharellales</taxon>
        <taxon>Ceratobasidiaceae</taxon>
        <taxon>Rhizoctonia</taxon>
    </lineage>
</organism>
<feature type="compositionally biased region" description="Acidic residues" evidence="2">
    <location>
        <begin position="683"/>
        <end position="693"/>
    </location>
</feature>
<feature type="region of interest" description="Disordered" evidence="2">
    <location>
        <begin position="671"/>
        <end position="693"/>
    </location>
</feature>
<feature type="region of interest" description="Disordered" evidence="2">
    <location>
        <begin position="532"/>
        <end position="559"/>
    </location>
</feature>
<dbReference type="Proteomes" id="UP000663850">
    <property type="component" value="Unassembled WGS sequence"/>
</dbReference>
<dbReference type="Pfam" id="PF08729">
    <property type="entry name" value="HUN"/>
    <property type="match status" value="1"/>
</dbReference>
<accession>A0A8H3AXB9</accession>
<comment type="caution">
    <text evidence="5">The sequence shown here is derived from an EMBL/GenBank/DDBJ whole genome shotgun (WGS) entry which is preliminary data.</text>
</comment>
<feature type="region of interest" description="Disordered" evidence="2">
    <location>
        <begin position="1"/>
        <end position="340"/>
    </location>
</feature>
<dbReference type="AlphaFoldDB" id="A0A8H3AXB9"/>
<feature type="domain" description="Ubinuclein middle" evidence="4">
    <location>
        <begin position="404"/>
        <end position="589"/>
    </location>
</feature>
<feature type="domain" description="Hpc2-related" evidence="3">
    <location>
        <begin position="194"/>
        <end position="241"/>
    </location>
</feature>
<feature type="compositionally biased region" description="Pro residues" evidence="2">
    <location>
        <begin position="115"/>
        <end position="124"/>
    </location>
</feature>
<dbReference type="InterPro" id="IPR014840">
    <property type="entry name" value="HRD"/>
</dbReference>
<dbReference type="PANTHER" id="PTHR48125">
    <property type="entry name" value="LP07818P1"/>
    <property type="match status" value="1"/>
</dbReference>
<keyword evidence="1" id="KW-0597">Phosphoprotein</keyword>
<evidence type="ECO:0008006" key="7">
    <source>
        <dbReference type="Google" id="ProtNLM"/>
    </source>
</evidence>
<gene>
    <name evidence="5" type="ORF">RDB_LOCUS32070</name>
</gene>